<keyword evidence="1" id="KW-0678">Repressor</keyword>
<evidence type="ECO:0000313" key="7">
    <source>
        <dbReference type="EMBL" id="SBO93852.1"/>
    </source>
</evidence>
<evidence type="ECO:0000256" key="5">
    <source>
        <dbReference type="PROSITE-ProRule" id="PRU00335"/>
    </source>
</evidence>
<dbReference type="GO" id="GO:0003700">
    <property type="term" value="F:DNA-binding transcription factor activity"/>
    <property type="evidence" value="ECO:0007669"/>
    <property type="project" value="TreeGrafter"/>
</dbReference>
<dbReference type="SUPFAM" id="SSF48498">
    <property type="entry name" value="Tetracyclin repressor-like, C-terminal domain"/>
    <property type="match status" value="1"/>
</dbReference>
<dbReference type="AlphaFoldDB" id="A0A1M4E500"/>
<evidence type="ECO:0000256" key="2">
    <source>
        <dbReference type="ARBA" id="ARBA00023015"/>
    </source>
</evidence>
<dbReference type="InterPro" id="IPR050109">
    <property type="entry name" value="HTH-type_TetR-like_transc_reg"/>
</dbReference>
<keyword evidence="4" id="KW-0804">Transcription</keyword>
<dbReference type="PRINTS" id="PR00455">
    <property type="entry name" value="HTHTETR"/>
</dbReference>
<dbReference type="EMBL" id="LT559118">
    <property type="protein sequence ID" value="SBO93852.1"/>
    <property type="molecule type" value="Genomic_DNA"/>
</dbReference>
<evidence type="ECO:0000256" key="4">
    <source>
        <dbReference type="ARBA" id="ARBA00023163"/>
    </source>
</evidence>
<dbReference type="InterPro" id="IPR001647">
    <property type="entry name" value="HTH_TetR"/>
</dbReference>
<accession>A0A1M4E500</accession>
<dbReference type="PANTHER" id="PTHR30055">
    <property type="entry name" value="HTH-TYPE TRANSCRIPTIONAL REGULATOR RUTR"/>
    <property type="match status" value="1"/>
</dbReference>
<sequence>MPKLVDHQARRLLIADAVHRIIDAKGLDSVSLREVAAEAGISMGAVQHYFATKEEMLAVALQQLNARISVRVAATGESDPLRLVRAAMLEMLPLDETRRFEARIGLAFLARAAVADDLAELFRTGVPHVLGFFAGQLRAAQAAGRVAADLDPDEEAKVLFGVAQGVGQAALLGYYPPEAAAAAVDHHLARLTR</sequence>
<dbReference type="InterPro" id="IPR036271">
    <property type="entry name" value="Tet_transcr_reg_TetR-rel_C_sf"/>
</dbReference>
<dbReference type="SUPFAM" id="SSF46689">
    <property type="entry name" value="Homeodomain-like"/>
    <property type="match status" value="1"/>
</dbReference>
<proteinExistence type="predicted"/>
<keyword evidence="3 5" id="KW-0238">DNA-binding</keyword>
<evidence type="ECO:0000256" key="1">
    <source>
        <dbReference type="ARBA" id="ARBA00022491"/>
    </source>
</evidence>
<reference evidence="7" key="1">
    <citation type="submission" date="2016-04" db="EMBL/GenBank/DDBJ databases">
        <authorList>
            <person name="Evans L.H."/>
            <person name="Alamgir A."/>
            <person name="Owens N."/>
            <person name="Weber N.D."/>
            <person name="Virtaneva K."/>
            <person name="Barbian K."/>
            <person name="Babar A."/>
            <person name="Rosenke K."/>
        </authorList>
    </citation>
    <scope>NUCLEOTIDE SEQUENCE</scope>
    <source>
        <strain evidence="7">Nono1</strain>
    </source>
</reference>
<dbReference type="InterPro" id="IPR039538">
    <property type="entry name" value="BetI_C"/>
</dbReference>
<evidence type="ECO:0000256" key="3">
    <source>
        <dbReference type="ARBA" id="ARBA00023125"/>
    </source>
</evidence>
<protein>
    <submittedName>
        <fullName evidence="7">Transcriptional regulator, TetR family</fullName>
    </submittedName>
</protein>
<dbReference type="GO" id="GO:0000976">
    <property type="term" value="F:transcription cis-regulatory region binding"/>
    <property type="evidence" value="ECO:0007669"/>
    <property type="project" value="TreeGrafter"/>
</dbReference>
<dbReference type="PROSITE" id="PS50977">
    <property type="entry name" value="HTH_TETR_2"/>
    <property type="match status" value="1"/>
</dbReference>
<dbReference type="RefSeq" id="WP_225273017.1">
    <property type="nucleotide sequence ID" value="NZ_CP084058.1"/>
</dbReference>
<organism evidence="7">
    <name type="scientific">Nonomuraea gerenzanensis</name>
    <dbReference type="NCBI Taxonomy" id="93944"/>
    <lineage>
        <taxon>Bacteria</taxon>
        <taxon>Bacillati</taxon>
        <taxon>Actinomycetota</taxon>
        <taxon>Actinomycetes</taxon>
        <taxon>Streptosporangiales</taxon>
        <taxon>Streptosporangiaceae</taxon>
        <taxon>Nonomuraea</taxon>
    </lineage>
</organism>
<dbReference type="Pfam" id="PF13977">
    <property type="entry name" value="TetR_C_6"/>
    <property type="match status" value="1"/>
</dbReference>
<gene>
    <name evidence="7" type="ORF">BN4615_P3366</name>
</gene>
<feature type="DNA-binding region" description="H-T-H motif" evidence="5">
    <location>
        <begin position="31"/>
        <end position="50"/>
    </location>
</feature>
<dbReference type="Gene3D" id="1.10.357.10">
    <property type="entry name" value="Tetracycline Repressor, domain 2"/>
    <property type="match status" value="1"/>
</dbReference>
<dbReference type="Pfam" id="PF00440">
    <property type="entry name" value="TetR_N"/>
    <property type="match status" value="1"/>
</dbReference>
<dbReference type="PANTHER" id="PTHR30055:SF234">
    <property type="entry name" value="HTH-TYPE TRANSCRIPTIONAL REGULATOR BETI"/>
    <property type="match status" value="1"/>
</dbReference>
<dbReference type="InterPro" id="IPR009057">
    <property type="entry name" value="Homeodomain-like_sf"/>
</dbReference>
<name>A0A1M4E500_9ACTN</name>
<keyword evidence="2" id="KW-0805">Transcription regulation</keyword>
<feature type="domain" description="HTH tetR-type" evidence="6">
    <location>
        <begin position="8"/>
        <end position="68"/>
    </location>
</feature>
<evidence type="ECO:0000259" key="6">
    <source>
        <dbReference type="PROSITE" id="PS50977"/>
    </source>
</evidence>